<evidence type="ECO:0000256" key="1">
    <source>
        <dbReference type="SAM" id="MobiDB-lite"/>
    </source>
</evidence>
<protein>
    <submittedName>
        <fullName evidence="2">Uncharacterized protein</fullName>
    </submittedName>
</protein>
<feature type="compositionally biased region" description="Basic and acidic residues" evidence="1">
    <location>
        <begin position="17"/>
        <end position="26"/>
    </location>
</feature>
<dbReference type="AlphaFoldDB" id="A0A0A9G8G2"/>
<proteinExistence type="predicted"/>
<evidence type="ECO:0000313" key="2">
    <source>
        <dbReference type="EMBL" id="JAE16973.1"/>
    </source>
</evidence>
<name>A0A0A9G8G2_ARUDO</name>
<dbReference type="EMBL" id="GBRH01180923">
    <property type="protein sequence ID" value="JAE16973.1"/>
    <property type="molecule type" value="Transcribed_RNA"/>
</dbReference>
<reference evidence="2" key="2">
    <citation type="journal article" date="2015" name="Data Brief">
        <title>Shoot transcriptome of the giant reed, Arundo donax.</title>
        <authorList>
            <person name="Barrero R.A."/>
            <person name="Guerrero F.D."/>
            <person name="Moolhuijzen P."/>
            <person name="Goolsby J.A."/>
            <person name="Tidwell J."/>
            <person name="Bellgard S.E."/>
            <person name="Bellgard M.I."/>
        </authorList>
    </citation>
    <scope>NUCLEOTIDE SEQUENCE</scope>
    <source>
        <tissue evidence="2">Shoot tissue taken approximately 20 cm above the soil surface</tissue>
    </source>
</reference>
<reference evidence="2" key="1">
    <citation type="submission" date="2014-09" db="EMBL/GenBank/DDBJ databases">
        <authorList>
            <person name="Magalhaes I.L.F."/>
            <person name="Oliveira U."/>
            <person name="Santos F.R."/>
            <person name="Vidigal T.H.D.A."/>
            <person name="Brescovit A.D."/>
            <person name="Santos A.J."/>
        </authorList>
    </citation>
    <scope>NUCLEOTIDE SEQUENCE</scope>
    <source>
        <tissue evidence="2">Shoot tissue taken approximately 20 cm above the soil surface</tissue>
    </source>
</reference>
<organism evidence="2">
    <name type="scientific">Arundo donax</name>
    <name type="common">Giant reed</name>
    <name type="synonym">Donax arundinaceus</name>
    <dbReference type="NCBI Taxonomy" id="35708"/>
    <lineage>
        <taxon>Eukaryota</taxon>
        <taxon>Viridiplantae</taxon>
        <taxon>Streptophyta</taxon>
        <taxon>Embryophyta</taxon>
        <taxon>Tracheophyta</taxon>
        <taxon>Spermatophyta</taxon>
        <taxon>Magnoliopsida</taxon>
        <taxon>Liliopsida</taxon>
        <taxon>Poales</taxon>
        <taxon>Poaceae</taxon>
        <taxon>PACMAD clade</taxon>
        <taxon>Arundinoideae</taxon>
        <taxon>Arundineae</taxon>
        <taxon>Arundo</taxon>
    </lineage>
</organism>
<accession>A0A0A9G8G2</accession>
<feature type="region of interest" description="Disordered" evidence="1">
    <location>
        <begin position="17"/>
        <end position="36"/>
    </location>
</feature>
<sequence>MLLQPVVVHRIRHSRRIAEARGERTGEGSTGKGQCR</sequence>